<dbReference type="EMBL" id="CM042035">
    <property type="protein sequence ID" value="KAI3754727.1"/>
    <property type="molecule type" value="Genomic_DNA"/>
</dbReference>
<sequence length="135" mass="15234">MGKRTTERFLKIHKVSASPYVLLSNLYASENMWDGVAEARKQLKDSLMKKEPGHSLIEVKGTAEKFTVGRISHPRTEEIVGVLRILSFAEHRVVLLTGFKIESERFSMIAYLLDFSIDIQGSAQEVMIKVVSPLI</sequence>
<reference evidence="1 2" key="2">
    <citation type="journal article" date="2022" name="Mol. Ecol. Resour.">
        <title>The genomes of chicory, endive, great burdock and yacon provide insights into Asteraceae paleo-polyploidization history and plant inulin production.</title>
        <authorList>
            <person name="Fan W."/>
            <person name="Wang S."/>
            <person name="Wang H."/>
            <person name="Wang A."/>
            <person name="Jiang F."/>
            <person name="Liu H."/>
            <person name="Zhao H."/>
            <person name="Xu D."/>
            <person name="Zhang Y."/>
        </authorList>
    </citation>
    <scope>NUCLEOTIDE SEQUENCE [LARGE SCALE GENOMIC DNA]</scope>
    <source>
        <strain evidence="2">cv. Yunnan</strain>
        <tissue evidence="1">Leaves</tissue>
    </source>
</reference>
<name>A0ACB9E7B3_9ASTR</name>
<reference evidence="2" key="1">
    <citation type="journal article" date="2022" name="Mol. Ecol. Resour.">
        <title>The genomes of chicory, endive, great burdock and yacon provide insights into Asteraceae palaeo-polyploidization history and plant inulin production.</title>
        <authorList>
            <person name="Fan W."/>
            <person name="Wang S."/>
            <person name="Wang H."/>
            <person name="Wang A."/>
            <person name="Jiang F."/>
            <person name="Liu H."/>
            <person name="Zhao H."/>
            <person name="Xu D."/>
            <person name="Zhang Y."/>
        </authorList>
    </citation>
    <scope>NUCLEOTIDE SEQUENCE [LARGE SCALE GENOMIC DNA]</scope>
    <source>
        <strain evidence="2">cv. Yunnan</strain>
    </source>
</reference>
<protein>
    <submittedName>
        <fullName evidence="1">Uncharacterized protein</fullName>
    </submittedName>
</protein>
<dbReference type="Proteomes" id="UP001056120">
    <property type="component" value="Linkage Group LG18"/>
</dbReference>
<proteinExistence type="predicted"/>
<evidence type="ECO:0000313" key="1">
    <source>
        <dbReference type="EMBL" id="KAI3754727.1"/>
    </source>
</evidence>
<accession>A0ACB9E7B3</accession>
<evidence type="ECO:0000313" key="2">
    <source>
        <dbReference type="Proteomes" id="UP001056120"/>
    </source>
</evidence>
<organism evidence="1 2">
    <name type="scientific">Smallanthus sonchifolius</name>
    <dbReference type="NCBI Taxonomy" id="185202"/>
    <lineage>
        <taxon>Eukaryota</taxon>
        <taxon>Viridiplantae</taxon>
        <taxon>Streptophyta</taxon>
        <taxon>Embryophyta</taxon>
        <taxon>Tracheophyta</taxon>
        <taxon>Spermatophyta</taxon>
        <taxon>Magnoliopsida</taxon>
        <taxon>eudicotyledons</taxon>
        <taxon>Gunneridae</taxon>
        <taxon>Pentapetalae</taxon>
        <taxon>asterids</taxon>
        <taxon>campanulids</taxon>
        <taxon>Asterales</taxon>
        <taxon>Asteraceae</taxon>
        <taxon>Asteroideae</taxon>
        <taxon>Heliantheae alliance</taxon>
        <taxon>Millerieae</taxon>
        <taxon>Smallanthus</taxon>
    </lineage>
</organism>
<keyword evidence="2" id="KW-1185">Reference proteome</keyword>
<gene>
    <name evidence="1" type="ORF">L1987_54516</name>
</gene>
<comment type="caution">
    <text evidence="1">The sequence shown here is derived from an EMBL/GenBank/DDBJ whole genome shotgun (WGS) entry which is preliminary data.</text>
</comment>